<dbReference type="InterPro" id="IPR014347">
    <property type="entry name" value="Tautomerase/MIF_sf"/>
</dbReference>
<dbReference type="Pfam" id="PF01361">
    <property type="entry name" value="Tautomerase"/>
    <property type="match status" value="1"/>
</dbReference>
<dbReference type="STRING" id="402385.SAMN05421848_0407"/>
<dbReference type="EMBL" id="FOLY01000001">
    <property type="protein sequence ID" value="SFC06373.1"/>
    <property type="molecule type" value="Genomic_DNA"/>
</dbReference>
<dbReference type="Gene3D" id="3.30.429.10">
    <property type="entry name" value="Macrophage Migration Inhibitory Factor"/>
    <property type="match status" value="1"/>
</dbReference>
<name>A0A1I1GAL0_9GAMM</name>
<keyword evidence="1" id="KW-0413">Isomerase</keyword>
<feature type="domain" description="4-oxalocrotonate tautomerase-like" evidence="2">
    <location>
        <begin position="2"/>
        <end position="51"/>
    </location>
</feature>
<dbReference type="InterPro" id="IPR004370">
    <property type="entry name" value="4-OT-like_dom"/>
</dbReference>
<protein>
    <submittedName>
        <fullName evidence="3">4-oxalocrotonate tautomerase</fullName>
    </submittedName>
</protein>
<dbReference type="RefSeq" id="WP_090130290.1">
    <property type="nucleotide sequence ID" value="NZ_FOLY01000001.1"/>
</dbReference>
<dbReference type="AlphaFoldDB" id="A0A1I1GAL0"/>
<gene>
    <name evidence="3" type="ORF">SAMN05421848_0407</name>
</gene>
<evidence type="ECO:0000313" key="3">
    <source>
        <dbReference type="EMBL" id="SFC06373.1"/>
    </source>
</evidence>
<sequence>MPHVILKLATGRSETIKQQLADAMTQSLVDIAGADAAQVSVAIEDIDIRDWRRLVYEPIIAPALPGLYRRPGYRPEDLPE</sequence>
<proteinExistence type="predicted"/>
<dbReference type="Proteomes" id="UP000199046">
    <property type="component" value="Unassembled WGS sequence"/>
</dbReference>
<keyword evidence="4" id="KW-1185">Reference proteome</keyword>
<accession>A0A1I1GAL0</accession>
<dbReference type="SUPFAM" id="SSF55331">
    <property type="entry name" value="Tautomerase/MIF"/>
    <property type="match status" value="1"/>
</dbReference>
<reference evidence="4" key="1">
    <citation type="submission" date="2016-10" db="EMBL/GenBank/DDBJ databases">
        <authorList>
            <person name="Varghese N."/>
            <person name="Submissions S."/>
        </authorList>
    </citation>
    <scope>NUCLEOTIDE SEQUENCE [LARGE SCALE GENOMIC DNA]</scope>
    <source>
        <strain evidence="4">DSM 23439</strain>
    </source>
</reference>
<evidence type="ECO:0000313" key="4">
    <source>
        <dbReference type="Proteomes" id="UP000199046"/>
    </source>
</evidence>
<evidence type="ECO:0000256" key="1">
    <source>
        <dbReference type="ARBA" id="ARBA00023235"/>
    </source>
</evidence>
<organism evidence="3 4">
    <name type="scientific">Kushneria avicenniae</name>
    <dbReference type="NCBI Taxonomy" id="402385"/>
    <lineage>
        <taxon>Bacteria</taxon>
        <taxon>Pseudomonadati</taxon>
        <taxon>Pseudomonadota</taxon>
        <taxon>Gammaproteobacteria</taxon>
        <taxon>Oceanospirillales</taxon>
        <taxon>Halomonadaceae</taxon>
        <taxon>Kushneria</taxon>
    </lineage>
</organism>
<dbReference type="GO" id="GO:0016853">
    <property type="term" value="F:isomerase activity"/>
    <property type="evidence" value="ECO:0007669"/>
    <property type="project" value="UniProtKB-KW"/>
</dbReference>
<evidence type="ECO:0000259" key="2">
    <source>
        <dbReference type="Pfam" id="PF01361"/>
    </source>
</evidence>